<keyword evidence="10 16" id="KW-1133">Transmembrane helix</keyword>
<dbReference type="PANTHER" id="PTHR30474">
    <property type="entry name" value="CELL CYCLE PROTEIN"/>
    <property type="match status" value="1"/>
</dbReference>
<feature type="transmembrane region" description="Helical" evidence="16">
    <location>
        <begin position="20"/>
        <end position="39"/>
    </location>
</feature>
<keyword evidence="13 16" id="KW-0961">Cell wall biogenesis/degradation</keyword>
<comment type="subcellular location">
    <subcellularLocation>
        <location evidence="16">Cell inner membrane</location>
        <topology evidence="16">Multi-pass membrane protein</topology>
    </subcellularLocation>
    <subcellularLocation>
        <location evidence="1">Cell membrane</location>
        <topology evidence="1">Multi-pass membrane protein</topology>
    </subcellularLocation>
    <text evidence="16">Localizes to the division septum.</text>
</comment>
<feature type="transmembrane region" description="Helical" evidence="16">
    <location>
        <begin position="350"/>
        <end position="371"/>
    </location>
</feature>
<evidence type="ECO:0000256" key="6">
    <source>
        <dbReference type="ARBA" id="ARBA00022679"/>
    </source>
</evidence>
<evidence type="ECO:0000256" key="14">
    <source>
        <dbReference type="ARBA" id="ARBA00038053"/>
    </source>
</evidence>
<dbReference type="NCBIfam" id="TIGR02614">
    <property type="entry name" value="ftsW"/>
    <property type="match status" value="1"/>
</dbReference>
<comment type="catalytic activity">
    <reaction evidence="15 16">
        <text>[GlcNAc-(1-&gt;4)-Mur2Ac(oyl-L-Ala-gamma-D-Glu-L-Lys-D-Ala-D-Ala)](n)-di-trans,octa-cis-undecaprenyl diphosphate + beta-D-GlcNAc-(1-&gt;4)-Mur2Ac(oyl-L-Ala-gamma-D-Glu-L-Lys-D-Ala-D-Ala)-di-trans,octa-cis-undecaprenyl diphosphate = [GlcNAc-(1-&gt;4)-Mur2Ac(oyl-L-Ala-gamma-D-Glu-L-Lys-D-Ala-D-Ala)](n+1)-di-trans,octa-cis-undecaprenyl diphosphate + di-trans,octa-cis-undecaprenyl diphosphate + H(+)</text>
        <dbReference type="Rhea" id="RHEA:23708"/>
        <dbReference type="Rhea" id="RHEA-COMP:9602"/>
        <dbReference type="Rhea" id="RHEA-COMP:9603"/>
        <dbReference type="ChEBI" id="CHEBI:15378"/>
        <dbReference type="ChEBI" id="CHEBI:58405"/>
        <dbReference type="ChEBI" id="CHEBI:60033"/>
        <dbReference type="ChEBI" id="CHEBI:78435"/>
        <dbReference type="EC" id="2.4.99.28"/>
    </reaction>
</comment>
<evidence type="ECO:0000256" key="11">
    <source>
        <dbReference type="ARBA" id="ARBA00023136"/>
    </source>
</evidence>
<dbReference type="PANTHER" id="PTHR30474:SF2">
    <property type="entry name" value="PEPTIDOGLYCAN GLYCOSYLTRANSFERASE FTSW-RELATED"/>
    <property type="match status" value="1"/>
</dbReference>
<feature type="transmembrane region" description="Helical" evidence="16">
    <location>
        <begin position="198"/>
        <end position="218"/>
    </location>
</feature>
<evidence type="ECO:0000256" key="13">
    <source>
        <dbReference type="ARBA" id="ARBA00023316"/>
    </source>
</evidence>
<dbReference type="GO" id="GO:0071555">
    <property type="term" value="P:cell wall organization"/>
    <property type="evidence" value="ECO:0007669"/>
    <property type="project" value="UniProtKB-KW"/>
</dbReference>
<dbReference type="InterPro" id="IPR001182">
    <property type="entry name" value="FtsW/RodA"/>
</dbReference>
<feature type="transmembrane region" description="Helical" evidence="16">
    <location>
        <begin position="87"/>
        <end position="105"/>
    </location>
</feature>
<evidence type="ECO:0000256" key="1">
    <source>
        <dbReference type="ARBA" id="ARBA00004651"/>
    </source>
</evidence>
<dbReference type="GO" id="GO:0008360">
    <property type="term" value="P:regulation of cell shape"/>
    <property type="evidence" value="ECO:0007669"/>
    <property type="project" value="UniProtKB-KW"/>
</dbReference>
<evidence type="ECO:0000256" key="7">
    <source>
        <dbReference type="ARBA" id="ARBA00022692"/>
    </source>
</evidence>
<reference evidence="17 18" key="1">
    <citation type="submission" date="2006-11" db="EMBL/GenBank/DDBJ databases">
        <authorList>
            <person name="Giovannoni S."/>
            <person name="Vergin K."/>
            <person name="Ferriera S."/>
            <person name="Johnson J."/>
            <person name="Kravitz S."/>
            <person name="Beeson K."/>
            <person name="Sutton G."/>
            <person name="Rogers Y.-H."/>
            <person name="Friedman R."/>
            <person name="Frazier M."/>
            <person name="Venter J.C."/>
        </authorList>
    </citation>
    <scope>NUCLEOTIDE SEQUENCE [LARGE SCALE GENOMIC DNA]</scope>
    <source>
        <strain evidence="17 18">HTCC2181</strain>
    </source>
</reference>
<keyword evidence="9 16" id="KW-0573">Peptidoglycan synthesis</keyword>
<keyword evidence="8 16" id="KW-0133">Cell shape</keyword>
<evidence type="ECO:0000256" key="4">
    <source>
        <dbReference type="ARBA" id="ARBA00022618"/>
    </source>
</evidence>
<evidence type="ECO:0000256" key="3">
    <source>
        <dbReference type="ARBA" id="ARBA00022475"/>
    </source>
</evidence>
<feature type="transmembrane region" description="Helical" evidence="16">
    <location>
        <begin position="60"/>
        <end position="81"/>
    </location>
</feature>
<comment type="function">
    <text evidence="16">Peptidoglycan polymerase that is essential for cell division.</text>
</comment>
<evidence type="ECO:0000313" key="17">
    <source>
        <dbReference type="EMBL" id="EAV46816.1"/>
    </source>
</evidence>
<dbReference type="UniPathway" id="UPA00219"/>
<feature type="transmembrane region" description="Helical" evidence="16">
    <location>
        <begin position="174"/>
        <end position="191"/>
    </location>
</feature>
<evidence type="ECO:0000256" key="5">
    <source>
        <dbReference type="ARBA" id="ARBA00022676"/>
    </source>
</evidence>
<feature type="transmembrane region" description="Helical" evidence="16">
    <location>
        <begin position="149"/>
        <end position="168"/>
    </location>
</feature>
<proteinExistence type="inferred from homology"/>
<keyword evidence="16" id="KW-0997">Cell inner membrane</keyword>
<evidence type="ECO:0000256" key="16">
    <source>
        <dbReference type="HAMAP-Rule" id="MF_00913"/>
    </source>
</evidence>
<comment type="caution">
    <text evidence="17">The sequence shown here is derived from an EMBL/GenBank/DDBJ whole genome shotgun (WGS) entry which is preliminary data.</text>
</comment>
<gene>
    <name evidence="16" type="primary">ftsW</name>
    <name evidence="17" type="ORF">MB2181_02045</name>
</gene>
<evidence type="ECO:0000256" key="12">
    <source>
        <dbReference type="ARBA" id="ARBA00023306"/>
    </source>
</evidence>
<accession>A0P5K6</accession>
<evidence type="ECO:0000256" key="8">
    <source>
        <dbReference type="ARBA" id="ARBA00022960"/>
    </source>
</evidence>
<keyword evidence="3 16" id="KW-1003">Cell membrane</keyword>
<dbReference type="InterPro" id="IPR013437">
    <property type="entry name" value="FtsW"/>
</dbReference>
<name>A0P5K6_9PROT</name>
<dbReference type="HAMAP" id="MF_00913">
    <property type="entry name" value="PGT_FtsW_proteobact"/>
    <property type="match status" value="1"/>
</dbReference>
<dbReference type="Proteomes" id="UP000054262">
    <property type="component" value="Unassembled WGS sequence"/>
</dbReference>
<dbReference type="GO" id="GO:0005886">
    <property type="term" value="C:plasma membrane"/>
    <property type="evidence" value="ECO:0007669"/>
    <property type="project" value="UniProtKB-SubCell"/>
</dbReference>
<sequence length="386" mass="43287">MKIFSSQKKYNLPIYDYRLIWTALLLLGIGLVMVYSSSVDVAAASKSSSYQNHYYLLRQSIYIGLGLFIGYISFQIPIYFWQRMAPYLFIIGLIMLILVLIPGIGREVNGSRRWISLIIVNFQPSEFVKLVTIMYASDYVLRKSKQMKTIVKGFLPMLGVIVFTGFLLLLEPDFGALAVITMVAMGILFLGGLSLKIFFSLIIFTPISIYFLIVNSPYRMQRIVAFLDPWADPYGKGYQLTHSLIAFGRGEYFGVGLGASVEKQLYLPEAHTDFILAVIGEEFGLLGVTIVIGLFVYLVLRMFGIAKESIQNKKHFPALMAQGVALWFAIQGIINMGVNVGLFPTKGLTLPLLSFGGSGILLNMIAIAIVLKIDHENRRNIRGQYY</sequence>
<keyword evidence="12 16" id="KW-0131">Cell cycle</keyword>
<protein>
    <recommendedName>
        <fullName evidence="16">Probable peptidoglycan glycosyltransferase FtsW</fullName>
        <shortName evidence="16">PGT</shortName>
        <ecNumber evidence="16">2.4.99.28</ecNumber>
    </recommendedName>
    <alternativeName>
        <fullName evidence="16">Cell division protein FtsW</fullName>
    </alternativeName>
    <alternativeName>
        <fullName evidence="16">Cell wall polymerase</fullName>
    </alternativeName>
    <alternativeName>
        <fullName evidence="16">Peptidoglycan polymerase</fullName>
        <shortName evidence="16">PG polymerase</shortName>
    </alternativeName>
</protein>
<dbReference type="EC" id="2.4.99.28" evidence="16"/>
<keyword evidence="5 16" id="KW-0328">Glycosyltransferase</keyword>
<evidence type="ECO:0000256" key="10">
    <source>
        <dbReference type="ARBA" id="ARBA00022989"/>
    </source>
</evidence>
<keyword evidence="4 16" id="KW-0132">Cell division</keyword>
<comment type="pathway">
    <text evidence="2 16">Cell wall biogenesis; peptidoglycan biosynthesis.</text>
</comment>
<feature type="transmembrane region" description="Helical" evidence="16">
    <location>
        <begin position="283"/>
        <end position="304"/>
    </location>
</feature>
<dbReference type="GO" id="GO:0008955">
    <property type="term" value="F:peptidoglycan glycosyltransferase activity"/>
    <property type="evidence" value="ECO:0007669"/>
    <property type="project" value="UniProtKB-UniRule"/>
</dbReference>
<dbReference type="EMBL" id="AAUX01000001">
    <property type="protein sequence ID" value="EAV46816.1"/>
    <property type="molecule type" value="Genomic_DNA"/>
</dbReference>
<organism evidence="17 18">
    <name type="scientific">Methylophilales bacterium HTCC2181</name>
    <dbReference type="NCBI Taxonomy" id="383631"/>
    <lineage>
        <taxon>Bacteria</taxon>
        <taxon>Pseudomonadati</taxon>
        <taxon>Pseudomonadota</taxon>
        <taxon>Betaproteobacteria</taxon>
        <taxon>Nitrosomonadales</taxon>
        <taxon>OM43 clade</taxon>
    </lineage>
</organism>
<dbReference type="GO" id="GO:0032153">
    <property type="term" value="C:cell division site"/>
    <property type="evidence" value="ECO:0007669"/>
    <property type="project" value="UniProtKB-UniRule"/>
</dbReference>
<keyword evidence="7 16" id="KW-0812">Transmembrane</keyword>
<dbReference type="Pfam" id="PF01098">
    <property type="entry name" value="FTSW_RODA_SPOVE"/>
    <property type="match status" value="1"/>
</dbReference>
<keyword evidence="6 16" id="KW-0808">Transferase</keyword>
<evidence type="ECO:0000313" key="18">
    <source>
        <dbReference type="Proteomes" id="UP000054262"/>
    </source>
</evidence>
<keyword evidence="11 16" id="KW-0472">Membrane</keyword>
<dbReference type="AlphaFoldDB" id="A0P5K6"/>
<keyword evidence="18" id="KW-1185">Reference proteome</keyword>
<dbReference type="OrthoDB" id="9768187at2"/>
<dbReference type="GO" id="GO:0009252">
    <property type="term" value="P:peptidoglycan biosynthetic process"/>
    <property type="evidence" value="ECO:0007669"/>
    <property type="project" value="UniProtKB-UniRule"/>
</dbReference>
<feature type="transmembrane region" description="Helical" evidence="16">
    <location>
        <begin position="316"/>
        <end position="338"/>
    </location>
</feature>
<comment type="similarity">
    <text evidence="14 16">Belongs to the SEDS family. FtsW subfamily.</text>
</comment>
<evidence type="ECO:0000256" key="15">
    <source>
        <dbReference type="ARBA" id="ARBA00049902"/>
    </source>
</evidence>
<dbReference type="GO" id="GO:0043093">
    <property type="term" value="P:FtsZ-dependent cytokinesis"/>
    <property type="evidence" value="ECO:0007669"/>
    <property type="project" value="UniProtKB-UniRule"/>
</dbReference>
<dbReference type="GO" id="GO:0015648">
    <property type="term" value="F:lipid-linked peptidoglycan transporter activity"/>
    <property type="evidence" value="ECO:0007669"/>
    <property type="project" value="TreeGrafter"/>
</dbReference>
<evidence type="ECO:0000256" key="2">
    <source>
        <dbReference type="ARBA" id="ARBA00004752"/>
    </source>
</evidence>
<evidence type="ECO:0000256" key="9">
    <source>
        <dbReference type="ARBA" id="ARBA00022984"/>
    </source>
</evidence>